<dbReference type="FunFam" id="3.30.70.100:FF:000001">
    <property type="entry name" value="ATPase copper transporting beta"/>
    <property type="match status" value="1"/>
</dbReference>
<dbReference type="PROSITE" id="PS01047">
    <property type="entry name" value="HMA_1"/>
    <property type="match status" value="1"/>
</dbReference>
<sequence length="108" mass="11457">MQGARRLQSLLPLALCVALLLGCRGEPQTMRVELAVAGMTCDTCVQAITHEVGRLEGVRSVEVDLEAGKAVVTYTQGAIEPAAIEQVIEKIGYEAEPGQAQPVEAPIE</sequence>
<dbReference type="Proteomes" id="UP000238823">
    <property type="component" value="Unassembled WGS sequence"/>
</dbReference>
<dbReference type="PANTHER" id="PTHR46594:SF4">
    <property type="entry name" value="P-TYPE CATION-TRANSPORTING ATPASE"/>
    <property type="match status" value="1"/>
</dbReference>
<dbReference type="GO" id="GO:0006825">
    <property type="term" value="P:copper ion transport"/>
    <property type="evidence" value="ECO:0007669"/>
    <property type="project" value="InterPro"/>
</dbReference>
<dbReference type="GO" id="GO:0005507">
    <property type="term" value="F:copper ion binding"/>
    <property type="evidence" value="ECO:0007669"/>
    <property type="project" value="InterPro"/>
</dbReference>
<evidence type="ECO:0000256" key="2">
    <source>
        <dbReference type="ARBA" id="ARBA00023008"/>
    </source>
</evidence>
<dbReference type="AlphaFoldDB" id="A0A2S9YBX2"/>
<evidence type="ECO:0000313" key="5">
    <source>
        <dbReference type="Proteomes" id="UP000238823"/>
    </source>
</evidence>
<dbReference type="SUPFAM" id="SSF55008">
    <property type="entry name" value="HMA, heavy metal-associated domain"/>
    <property type="match status" value="1"/>
</dbReference>
<dbReference type="CDD" id="cd00371">
    <property type="entry name" value="HMA"/>
    <property type="match status" value="1"/>
</dbReference>
<dbReference type="PROSITE" id="PS50846">
    <property type="entry name" value="HMA_2"/>
    <property type="match status" value="1"/>
</dbReference>
<dbReference type="InterPro" id="IPR036163">
    <property type="entry name" value="HMA_dom_sf"/>
</dbReference>
<accession>A0A2S9YBX2</accession>
<dbReference type="InterPro" id="IPR000428">
    <property type="entry name" value="Cu-bd"/>
</dbReference>
<dbReference type="InterPro" id="IPR006121">
    <property type="entry name" value="HMA_dom"/>
</dbReference>
<comment type="caution">
    <text evidence="4">The sequence shown here is derived from an EMBL/GenBank/DDBJ whole genome shotgun (WGS) entry which is preliminary data.</text>
</comment>
<protein>
    <submittedName>
        <fullName evidence="4">Copper chaperone CopZ</fullName>
    </submittedName>
</protein>
<reference evidence="4 5" key="1">
    <citation type="submission" date="2018-03" db="EMBL/GenBank/DDBJ databases">
        <title>Draft Genome Sequences of the Obligatory Marine Myxobacteria Enhygromyxa salina SWB007.</title>
        <authorList>
            <person name="Poehlein A."/>
            <person name="Moghaddam J.A."/>
            <person name="Harms H."/>
            <person name="Alanjari M."/>
            <person name="Koenig G.M."/>
            <person name="Daniel R."/>
            <person name="Schaeberle T.F."/>
        </authorList>
    </citation>
    <scope>NUCLEOTIDE SEQUENCE [LARGE SCALE GENOMIC DNA]</scope>
    <source>
        <strain evidence="4 5">SWB007</strain>
    </source>
</reference>
<dbReference type="Pfam" id="PF00403">
    <property type="entry name" value="HMA"/>
    <property type="match status" value="1"/>
</dbReference>
<proteinExistence type="predicted"/>
<dbReference type="InterPro" id="IPR017969">
    <property type="entry name" value="Heavy-metal-associated_CS"/>
</dbReference>
<dbReference type="RefSeq" id="WP_146158222.1">
    <property type="nucleotide sequence ID" value="NZ_PVNL01000112.1"/>
</dbReference>
<feature type="domain" description="HMA" evidence="3">
    <location>
        <begin position="30"/>
        <end position="96"/>
    </location>
</feature>
<dbReference type="NCBIfam" id="TIGR00003">
    <property type="entry name" value="copper ion binding protein"/>
    <property type="match status" value="1"/>
</dbReference>
<evidence type="ECO:0000313" key="4">
    <source>
        <dbReference type="EMBL" id="PRQ02605.1"/>
    </source>
</evidence>
<gene>
    <name evidence="4" type="primary">copZ_2</name>
    <name evidence="4" type="ORF">ENSA7_55770</name>
</gene>
<keyword evidence="1" id="KW-0479">Metal-binding</keyword>
<dbReference type="OrthoDB" id="9801832at2"/>
<evidence type="ECO:0000256" key="1">
    <source>
        <dbReference type="ARBA" id="ARBA00022723"/>
    </source>
</evidence>
<organism evidence="4 5">
    <name type="scientific">Enhygromyxa salina</name>
    <dbReference type="NCBI Taxonomy" id="215803"/>
    <lineage>
        <taxon>Bacteria</taxon>
        <taxon>Pseudomonadati</taxon>
        <taxon>Myxococcota</taxon>
        <taxon>Polyangia</taxon>
        <taxon>Nannocystales</taxon>
        <taxon>Nannocystaceae</taxon>
        <taxon>Enhygromyxa</taxon>
    </lineage>
</organism>
<dbReference type="Gene3D" id="3.30.70.100">
    <property type="match status" value="1"/>
</dbReference>
<name>A0A2S9YBX2_9BACT</name>
<dbReference type="InterPro" id="IPR006122">
    <property type="entry name" value="HMA_Cu_ion-bd"/>
</dbReference>
<dbReference type="PANTHER" id="PTHR46594">
    <property type="entry name" value="P-TYPE CATION-TRANSPORTING ATPASE"/>
    <property type="match status" value="1"/>
</dbReference>
<evidence type="ECO:0000259" key="3">
    <source>
        <dbReference type="PROSITE" id="PS50846"/>
    </source>
</evidence>
<dbReference type="PROSITE" id="PS51257">
    <property type="entry name" value="PROKAR_LIPOPROTEIN"/>
    <property type="match status" value="1"/>
</dbReference>
<keyword evidence="2" id="KW-0186">Copper</keyword>
<dbReference type="EMBL" id="PVNL01000112">
    <property type="protein sequence ID" value="PRQ02605.1"/>
    <property type="molecule type" value="Genomic_DNA"/>
</dbReference>
<dbReference type="PRINTS" id="PR00944">
    <property type="entry name" value="CUEXPORT"/>
</dbReference>